<dbReference type="HOGENOM" id="CLU_863572_0_0_1"/>
<dbReference type="Proteomes" id="UP000000724">
    <property type="component" value="Contig Pc00c16"/>
</dbReference>
<organism evidence="7 8">
    <name type="scientific">Penicillium rubens (strain ATCC 28089 / DSM 1075 / NRRL 1951 / Wisconsin 54-1255)</name>
    <name type="common">Penicillium chrysogenum</name>
    <dbReference type="NCBI Taxonomy" id="500485"/>
    <lineage>
        <taxon>Eukaryota</taxon>
        <taxon>Fungi</taxon>
        <taxon>Dikarya</taxon>
        <taxon>Ascomycota</taxon>
        <taxon>Pezizomycotina</taxon>
        <taxon>Eurotiomycetes</taxon>
        <taxon>Eurotiomycetidae</taxon>
        <taxon>Eurotiales</taxon>
        <taxon>Aspergillaceae</taxon>
        <taxon>Penicillium</taxon>
        <taxon>Penicillium chrysogenum species complex</taxon>
    </lineage>
</organism>
<feature type="transmembrane region" description="Helical" evidence="6">
    <location>
        <begin position="222"/>
        <end position="244"/>
    </location>
</feature>
<evidence type="ECO:0000256" key="1">
    <source>
        <dbReference type="ARBA" id="ARBA00004167"/>
    </source>
</evidence>
<dbReference type="PANTHER" id="PTHR15549">
    <property type="entry name" value="PAIRED IMMUNOGLOBULIN-LIKE TYPE 2 RECEPTOR"/>
    <property type="match status" value="1"/>
</dbReference>
<evidence type="ECO:0000256" key="3">
    <source>
        <dbReference type="ARBA" id="ARBA00022989"/>
    </source>
</evidence>
<evidence type="ECO:0000256" key="6">
    <source>
        <dbReference type="SAM" id="Phobius"/>
    </source>
</evidence>
<gene>
    <name evidence="7" type="ORF">Pc16g05400</name>
    <name evidence="7" type="ORF">PCH_Pc16g05400</name>
</gene>
<dbReference type="OMA" id="NTHCEEP"/>
<feature type="region of interest" description="Disordered" evidence="5">
    <location>
        <begin position="156"/>
        <end position="201"/>
    </location>
</feature>
<dbReference type="GO" id="GO:0016020">
    <property type="term" value="C:membrane"/>
    <property type="evidence" value="ECO:0007669"/>
    <property type="project" value="UniProtKB-SubCell"/>
</dbReference>
<dbReference type="CDD" id="cd12087">
    <property type="entry name" value="TM_EGFR-like"/>
    <property type="match status" value="1"/>
</dbReference>
<keyword evidence="8" id="KW-1185">Reference proteome</keyword>
<evidence type="ECO:0000313" key="7">
    <source>
        <dbReference type="EMBL" id="CAP93210.1"/>
    </source>
</evidence>
<protein>
    <submittedName>
        <fullName evidence="7">Pc16g05400 protein</fullName>
    </submittedName>
</protein>
<dbReference type="GO" id="GO:0071944">
    <property type="term" value="C:cell periphery"/>
    <property type="evidence" value="ECO:0007669"/>
    <property type="project" value="UniProtKB-ARBA"/>
</dbReference>
<sequence>MQVSALTRSEVATLPIISYSTCQEIIEISQQSQIVPVFGRSPFTAMMASSLLPLLLYFTYLPSVSAWIFSWHEPDGKLLTVQNDVSQDCKLMNNPEGNVFDWTPQEGYWCIFLYGNTHCEEPSEGYTCKTYPWPDHVSSADLLSFKVKNNTSAFESSTSSISASPSPTNSDSSTSASPSSTDTTSSPTPTITTTPTADATDAASSFSATSASSDKPTISSGAIAGIVVGVLAAVAIAGLIFFLIRRRRQNAAQSSVVAGRNATVAMAELPSPHEEKSHALNKPIYRAQGFRELHGSDVASEIGSGIERHELDASPIYADKKY</sequence>
<evidence type="ECO:0000313" key="8">
    <source>
        <dbReference type="Proteomes" id="UP000000724"/>
    </source>
</evidence>
<accession>B6H879</accession>
<proteinExistence type="predicted"/>
<reference evidence="7 8" key="1">
    <citation type="journal article" date="2008" name="Nat. Biotechnol.">
        <title>Genome sequencing and analysis of the filamentous fungus Penicillium chrysogenum.</title>
        <authorList>
            <person name="van den Berg M.A."/>
            <person name="Albang R."/>
            <person name="Albermann K."/>
            <person name="Badger J.H."/>
            <person name="Daran J.-M."/>
            <person name="Driessen A.J.M."/>
            <person name="Garcia-Estrada C."/>
            <person name="Fedorova N.D."/>
            <person name="Harris D.M."/>
            <person name="Heijne W.H.M."/>
            <person name="Joardar V.S."/>
            <person name="Kiel J.A.K.W."/>
            <person name="Kovalchuk A."/>
            <person name="Martin J.F."/>
            <person name="Nierman W.C."/>
            <person name="Nijland J.G."/>
            <person name="Pronk J.T."/>
            <person name="Roubos J.A."/>
            <person name="van der Klei I.J."/>
            <person name="van Peij N.N.M.E."/>
            <person name="Veenhuis M."/>
            <person name="von Doehren H."/>
            <person name="Wagner C."/>
            <person name="Wortman J.R."/>
            <person name="Bovenberg R.A.L."/>
        </authorList>
    </citation>
    <scope>NUCLEOTIDE SEQUENCE [LARGE SCALE GENOMIC DNA]</scope>
    <source>
        <strain evidence="8">ATCC 28089 / DSM 1075 / NRRL 1951 / Wisconsin 54-1255</strain>
    </source>
</reference>
<evidence type="ECO:0000256" key="4">
    <source>
        <dbReference type="ARBA" id="ARBA00023136"/>
    </source>
</evidence>
<keyword evidence="3 6" id="KW-1133">Transmembrane helix</keyword>
<keyword evidence="2 6" id="KW-0812">Transmembrane</keyword>
<dbReference type="BioCyc" id="PCHR:PC16G05400-MONOMER"/>
<dbReference type="InterPro" id="IPR051694">
    <property type="entry name" value="Immunoregulatory_rcpt-like"/>
</dbReference>
<name>B6H879_PENRW</name>
<dbReference type="VEuPathDB" id="FungiDB:PCH_Pc16g05400"/>
<dbReference type="EMBL" id="AM920431">
    <property type="protein sequence ID" value="CAP93210.1"/>
    <property type="molecule type" value="Genomic_DNA"/>
</dbReference>
<feature type="transmembrane region" description="Helical" evidence="6">
    <location>
        <begin position="50"/>
        <end position="69"/>
    </location>
</feature>
<dbReference type="OrthoDB" id="4362982at2759"/>
<evidence type="ECO:0000256" key="5">
    <source>
        <dbReference type="SAM" id="MobiDB-lite"/>
    </source>
</evidence>
<evidence type="ECO:0000256" key="2">
    <source>
        <dbReference type="ARBA" id="ARBA00022692"/>
    </source>
</evidence>
<keyword evidence="4 6" id="KW-0472">Membrane</keyword>
<dbReference type="AlphaFoldDB" id="B6H879"/>
<comment type="subcellular location">
    <subcellularLocation>
        <location evidence="1">Membrane</location>
        <topology evidence="1">Single-pass membrane protein</topology>
    </subcellularLocation>
</comment>
<dbReference type="eggNOG" id="ENOG502T5SJ">
    <property type="taxonomic scope" value="Eukaryota"/>
</dbReference>
<dbReference type="PANTHER" id="PTHR15549:SF33">
    <property type="entry name" value="MEMBRANE PROTEIN WSC4, PUTATIVE (AFU_ORTHOLOGUE AFUA_5G09020)-RELATED"/>
    <property type="match status" value="1"/>
</dbReference>